<comment type="caution">
    <text evidence="1">The sequence shown here is derived from an EMBL/GenBank/DDBJ whole genome shotgun (WGS) entry which is preliminary data.</text>
</comment>
<evidence type="ECO:0008006" key="3">
    <source>
        <dbReference type="Google" id="ProtNLM"/>
    </source>
</evidence>
<sequence length="95" mass="10742">MLLNSLSPSITHTFIRSILLTNACVLGKNHLSKGNRMVTFTALVVNVLPKNSFGRIRGWNPIRRKQIRSNDYFPCHSHTGLPKSPSPREIRVVPH</sequence>
<gene>
    <name evidence="1" type="ORF">CDAR_584111</name>
</gene>
<reference evidence="1 2" key="1">
    <citation type="submission" date="2021-06" db="EMBL/GenBank/DDBJ databases">
        <title>Caerostris darwini draft genome.</title>
        <authorList>
            <person name="Kono N."/>
            <person name="Arakawa K."/>
        </authorList>
    </citation>
    <scope>NUCLEOTIDE SEQUENCE [LARGE SCALE GENOMIC DNA]</scope>
</reference>
<organism evidence="1 2">
    <name type="scientific">Caerostris darwini</name>
    <dbReference type="NCBI Taxonomy" id="1538125"/>
    <lineage>
        <taxon>Eukaryota</taxon>
        <taxon>Metazoa</taxon>
        <taxon>Ecdysozoa</taxon>
        <taxon>Arthropoda</taxon>
        <taxon>Chelicerata</taxon>
        <taxon>Arachnida</taxon>
        <taxon>Araneae</taxon>
        <taxon>Araneomorphae</taxon>
        <taxon>Entelegynae</taxon>
        <taxon>Araneoidea</taxon>
        <taxon>Araneidae</taxon>
        <taxon>Caerostris</taxon>
    </lineage>
</organism>
<dbReference type="Proteomes" id="UP001054837">
    <property type="component" value="Unassembled WGS sequence"/>
</dbReference>
<dbReference type="AlphaFoldDB" id="A0AAV4W7U0"/>
<accession>A0AAV4W7U0</accession>
<keyword evidence="2" id="KW-1185">Reference proteome</keyword>
<evidence type="ECO:0000313" key="1">
    <source>
        <dbReference type="EMBL" id="GIY78846.1"/>
    </source>
</evidence>
<proteinExistence type="predicted"/>
<evidence type="ECO:0000313" key="2">
    <source>
        <dbReference type="Proteomes" id="UP001054837"/>
    </source>
</evidence>
<dbReference type="EMBL" id="BPLQ01014286">
    <property type="protein sequence ID" value="GIY78846.1"/>
    <property type="molecule type" value="Genomic_DNA"/>
</dbReference>
<protein>
    <recommendedName>
        <fullName evidence="3">Ycf15</fullName>
    </recommendedName>
</protein>
<name>A0AAV4W7U0_9ARAC</name>